<keyword evidence="1" id="KW-0812">Transmembrane</keyword>
<keyword evidence="1" id="KW-1133">Transmembrane helix</keyword>
<name>A0A2S7IH66_9BACT</name>
<feature type="transmembrane region" description="Helical" evidence="1">
    <location>
        <begin position="115"/>
        <end position="134"/>
    </location>
</feature>
<proteinExistence type="predicted"/>
<accession>A0A2S7IH66</accession>
<evidence type="ECO:0000256" key="1">
    <source>
        <dbReference type="SAM" id="Phobius"/>
    </source>
</evidence>
<comment type="caution">
    <text evidence="2">The sequence shown here is derived from an EMBL/GenBank/DDBJ whole genome shotgun (WGS) entry which is preliminary data.</text>
</comment>
<dbReference type="AlphaFoldDB" id="A0A2S7IH66"/>
<gene>
    <name evidence="2" type="ORF">C5O19_21565</name>
</gene>
<evidence type="ECO:0000313" key="2">
    <source>
        <dbReference type="EMBL" id="PQA55130.1"/>
    </source>
</evidence>
<keyword evidence="3" id="KW-1185">Reference proteome</keyword>
<protein>
    <recommendedName>
        <fullName evidence="4">PKD domain-containing protein</fullName>
    </recommendedName>
</protein>
<dbReference type="Proteomes" id="UP000239590">
    <property type="component" value="Unassembled WGS sequence"/>
</dbReference>
<evidence type="ECO:0000313" key="3">
    <source>
        <dbReference type="Proteomes" id="UP000239590"/>
    </source>
</evidence>
<reference evidence="3" key="1">
    <citation type="submission" date="2018-02" db="EMBL/GenBank/DDBJ databases">
        <title>Genome sequencing of Solimonas sp. HR-BB.</title>
        <authorList>
            <person name="Lee Y."/>
            <person name="Jeon C.O."/>
        </authorList>
    </citation>
    <scope>NUCLEOTIDE SEQUENCE [LARGE SCALE GENOMIC DNA]</scope>
    <source>
        <strain evidence="3">HR-U</strain>
    </source>
</reference>
<organism evidence="2 3">
    <name type="scientific">Siphonobacter curvatus</name>
    <dbReference type="NCBI Taxonomy" id="2094562"/>
    <lineage>
        <taxon>Bacteria</taxon>
        <taxon>Pseudomonadati</taxon>
        <taxon>Bacteroidota</taxon>
        <taxon>Cytophagia</taxon>
        <taxon>Cytophagales</taxon>
        <taxon>Cytophagaceae</taxon>
        <taxon>Siphonobacter</taxon>
    </lineage>
</organism>
<dbReference type="EMBL" id="PTRA01000005">
    <property type="protein sequence ID" value="PQA55130.1"/>
    <property type="molecule type" value="Genomic_DNA"/>
</dbReference>
<evidence type="ECO:0008006" key="4">
    <source>
        <dbReference type="Google" id="ProtNLM"/>
    </source>
</evidence>
<dbReference type="OrthoDB" id="639802at2"/>
<keyword evidence="1" id="KW-0472">Membrane</keyword>
<dbReference type="RefSeq" id="WP_104715446.1">
    <property type="nucleotide sequence ID" value="NZ_PTRA01000005.1"/>
</dbReference>
<sequence>MQKEDKYWLQYRLEIEKKLAWGPSDSWQNSDFEVLSEQIFDQTQVRLSTSTLRRLWGRVRYDHLPSITTLNTLAKYLGHADWRIFRQFVDQNQQTDPPAHQPARRLFYRTKWRQYIWIISGLFLTGLLVTYVMYDRLQPNQHPTYRFASRAITRSIPNSVVFSYDASAASTDSIFIQQSWDPSRRQRVDRQAHAFTSLYYYPGTYEARLLVGTHTVRKHTVVIPTEGWLALIDRKPVPIYLAKSAIGDAAGLNVSLETIQANGIPLQPDPPAVHYYNVGNFEPVSTDDFNFSCQLKNTYGQGAGICQHTSVVLFTEGSAISIPLSQNGCISSLKLFAIDTLINGQSTDLSSFGTTYKDWVKVSCKGNKRFLLFYMNDQLIFQLPAPKYASKIVGLGYGFEGTGAIRQIRLLTGKQTIYQAFNQ</sequence>